<sequence length="334" mass="36817">MNILCKVLRGLRFWNPKPVDSAREKYWTSFEAVYPGVKREDPHTWNLFLKDPRGFLLDGRITHSEAAWGIRTNPAVKKVFAQIWETEDLLVSIDATIAWRPWWLQEQLTDNWLYPLTEWLPETEGLHIDQNPFSKPDFECVQGMVPLSSVNECTGGLEVVPGSHSPDSAVKKEIMTLCKHWSGDWCVLHPHIDTSTYAGDSSVAGRRLVLAEPGDLILWDSRTVHGGVVGTGRPSAEVHGGGRVDLARLSLTVCMTPACKAEPSVLGTRRRGFERGSTFTHWPHEARVARSGRGNVTLPELTPQQLSLVASGGPPEEAVRQAVAGLGAGGNPGH</sequence>
<dbReference type="EMBL" id="CDMZ01000334">
    <property type="protein sequence ID" value="CEM12038.1"/>
    <property type="molecule type" value="Genomic_DNA"/>
</dbReference>
<evidence type="ECO:0008006" key="2">
    <source>
        <dbReference type="Google" id="ProtNLM"/>
    </source>
</evidence>
<dbReference type="VEuPathDB" id="CryptoDB:Cvel_16743"/>
<accession>A0A0G4FG45</accession>
<dbReference type="AlphaFoldDB" id="A0A0G4FG45"/>
<dbReference type="PhylomeDB" id="A0A0G4FG45"/>
<dbReference type="InterPro" id="IPR008775">
    <property type="entry name" value="Phytyl_CoA_dOase-like"/>
</dbReference>
<name>A0A0G4FG45_9ALVE</name>
<protein>
    <recommendedName>
        <fullName evidence="2">Phytanoyl-CoA dioxygenase</fullName>
    </recommendedName>
</protein>
<reference evidence="1" key="1">
    <citation type="submission" date="2014-11" db="EMBL/GenBank/DDBJ databases">
        <authorList>
            <person name="Otto D Thomas"/>
            <person name="Naeem Raeece"/>
        </authorList>
    </citation>
    <scope>NUCLEOTIDE SEQUENCE</scope>
</reference>
<dbReference type="Gene3D" id="2.60.120.620">
    <property type="entry name" value="q2cbj1_9rhob like domain"/>
    <property type="match status" value="1"/>
</dbReference>
<gene>
    <name evidence="1" type="ORF">Cvel_16743</name>
</gene>
<dbReference type="Pfam" id="PF05721">
    <property type="entry name" value="PhyH"/>
    <property type="match status" value="1"/>
</dbReference>
<dbReference type="SUPFAM" id="SSF51197">
    <property type="entry name" value="Clavaminate synthase-like"/>
    <property type="match status" value="1"/>
</dbReference>
<dbReference type="PANTHER" id="PTHR31630:SF6">
    <property type="entry name" value="PHYTANOYL-COA DIOXYGENASE-RELATED"/>
    <property type="match status" value="1"/>
</dbReference>
<proteinExistence type="predicted"/>
<evidence type="ECO:0000313" key="1">
    <source>
        <dbReference type="EMBL" id="CEM12038.1"/>
    </source>
</evidence>
<organism evidence="1">
    <name type="scientific">Chromera velia CCMP2878</name>
    <dbReference type="NCBI Taxonomy" id="1169474"/>
    <lineage>
        <taxon>Eukaryota</taxon>
        <taxon>Sar</taxon>
        <taxon>Alveolata</taxon>
        <taxon>Colpodellida</taxon>
        <taxon>Chromeraceae</taxon>
        <taxon>Chromera</taxon>
    </lineage>
</organism>
<dbReference type="PANTHER" id="PTHR31630">
    <property type="entry name" value="PHYTANOYL-COA DIOXYGENASE-RELATED-RELATED"/>
    <property type="match status" value="1"/>
</dbReference>